<keyword evidence="4" id="KW-1185">Reference proteome</keyword>
<dbReference type="InterPro" id="IPR010987">
    <property type="entry name" value="Glutathione-S-Trfase_C-like"/>
</dbReference>
<name>A0A813EIZ2_POLGL</name>
<dbReference type="EMBL" id="CAJNNV010012437">
    <property type="protein sequence ID" value="CAE8600778.1"/>
    <property type="molecule type" value="Genomic_DNA"/>
</dbReference>
<feature type="non-terminal residue" evidence="3">
    <location>
        <position position="158"/>
    </location>
</feature>
<feature type="region of interest" description="Disordered" evidence="1">
    <location>
        <begin position="128"/>
        <end position="158"/>
    </location>
</feature>
<dbReference type="PROSITE" id="PS50405">
    <property type="entry name" value="GST_CTER"/>
    <property type="match status" value="1"/>
</dbReference>
<sequence length="158" mass="17701">NFGHFMVYAPPAEADARNYGVARYGMEVQRLASVLDRHLAGFGDFSGEAGVRPAGPRQYLVNDQYSVADMACFPWAFMPWGKGYNRDGQPAAKDFLGMDRHVHLQRWVDRVAARPAVQRGIRVCAGKPKPWLEPKQQAQSGFNEAMKGRRPNHVSTKL</sequence>
<comment type="caution">
    <text evidence="3">The sequence shown here is derived from an EMBL/GenBank/DDBJ whole genome shotgun (WGS) entry which is preliminary data.</text>
</comment>
<accession>A0A813EIZ2</accession>
<evidence type="ECO:0000313" key="3">
    <source>
        <dbReference type="EMBL" id="CAE8600778.1"/>
    </source>
</evidence>
<evidence type="ECO:0000313" key="4">
    <source>
        <dbReference type="Proteomes" id="UP000654075"/>
    </source>
</evidence>
<dbReference type="Pfam" id="PF00043">
    <property type="entry name" value="GST_C"/>
    <property type="match status" value="1"/>
</dbReference>
<evidence type="ECO:0000259" key="2">
    <source>
        <dbReference type="PROSITE" id="PS50405"/>
    </source>
</evidence>
<evidence type="ECO:0000256" key="1">
    <source>
        <dbReference type="SAM" id="MobiDB-lite"/>
    </source>
</evidence>
<dbReference type="PANTHER" id="PTHR44051:SF8">
    <property type="entry name" value="GLUTATHIONE S-TRANSFERASE GSTA"/>
    <property type="match status" value="1"/>
</dbReference>
<feature type="domain" description="GST C-terminal" evidence="2">
    <location>
        <begin position="1"/>
        <end position="138"/>
    </location>
</feature>
<dbReference type="InterPro" id="IPR036282">
    <property type="entry name" value="Glutathione-S-Trfase_C_sf"/>
</dbReference>
<dbReference type="PANTHER" id="PTHR44051">
    <property type="entry name" value="GLUTATHIONE S-TRANSFERASE-RELATED"/>
    <property type="match status" value="1"/>
</dbReference>
<dbReference type="AlphaFoldDB" id="A0A813EIZ2"/>
<reference evidence="3" key="1">
    <citation type="submission" date="2021-02" db="EMBL/GenBank/DDBJ databases">
        <authorList>
            <person name="Dougan E. K."/>
            <person name="Rhodes N."/>
            <person name="Thang M."/>
            <person name="Chan C."/>
        </authorList>
    </citation>
    <scope>NUCLEOTIDE SEQUENCE</scope>
</reference>
<gene>
    <name evidence="3" type="ORF">PGLA1383_LOCUS19083</name>
</gene>
<dbReference type="OrthoDB" id="427079at2759"/>
<protein>
    <recommendedName>
        <fullName evidence="2">GST C-terminal domain-containing protein</fullName>
    </recommendedName>
</protein>
<proteinExistence type="predicted"/>
<dbReference type="SUPFAM" id="SSF47616">
    <property type="entry name" value="GST C-terminal domain-like"/>
    <property type="match status" value="1"/>
</dbReference>
<dbReference type="InterPro" id="IPR004046">
    <property type="entry name" value="GST_C"/>
</dbReference>
<dbReference type="Gene3D" id="1.20.1050.10">
    <property type="match status" value="1"/>
</dbReference>
<dbReference type="Proteomes" id="UP000654075">
    <property type="component" value="Unassembled WGS sequence"/>
</dbReference>
<organism evidence="3 4">
    <name type="scientific">Polarella glacialis</name>
    <name type="common">Dinoflagellate</name>
    <dbReference type="NCBI Taxonomy" id="89957"/>
    <lineage>
        <taxon>Eukaryota</taxon>
        <taxon>Sar</taxon>
        <taxon>Alveolata</taxon>
        <taxon>Dinophyceae</taxon>
        <taxon>Suessiales</taxon>
        <taxon>Suessiaceae</taxon>
        <taxon>Polarella</taxon>
    </lineage>
</organism>